<evidence type="ECO:0000256" key="1">
    <source>
        <dbReference type="SAM" id="Phobius"/>
    </source>
</evidence>
<evidence type="ECO:0000313" key="3">
    <source>
        <dbReference type="Proteomes" id="UP000018466"/>
    </source>
</evidence>
<dbReference type="EMBL" id="AGEL01000007">
    <property type="protein sequence ID" value="EHO16655.1"/>
    <property type="molecule type" value="Genomic_DNA"/>
</dbReference>
<feature type="transmembrane region" description="Helical" evidence="1">
    <location>
        <begin position="84"/>
        <end position="102"/>
    </location>
</feature>
<keyword evidence="1" id="KW-0472">Membrane</keyword>
<accession>A0AA36Y4Q6</accession>
<feature type="transmembrane region" description="Helical" evidence="1">
    <location>
        <begin position="190"/>
        <end position="209"/>
    </location>
</feature>
<organism evidence="2 3">
    <name type="scientific">Stomatobaculum longum</name>
    <dbReference type="NCBI Taxonomy" id="796942"/>
    <lineage>
        <taxon>Bacteria</taxon>
        <taxon>Bacillati</taxon>
        <taxon>Bacillota</taxon>
        <taxon>Clostridia</taxon>
        <taxon>Lachnospirales</taxon>
        <taxon>Lachnospiraceae</taxon>
        <taxon>Stomatobaculum</taxon>
    </lineage>
</organism>
<keyword evidence="1" id="KW-0812">Transmembrane</keyword>
<proteinExistence type="predicted"/>
<keyword evidence="1" id="KW-1133">Transmembrane helix</keyword>
<feature type="transmembrane region" description="Helical" evidence="1">
    <location>
        <begin position="162"/>
        <end position="183"/>
    </location>
</feature>
<comment type="caution">
    <text evidence="2">The sequence shown here is derived from an EMBL/GenBank/DDBJ whole genome shotgun (WGS) entry which is preliminary data.</text>
</comment>
<feature type="transmembrane region" description="Helical" evidence="1">
    <location>
        <begin position="129"/>
        <end position="150"/>
    </location>
</feature>
<name>A0AA36Y4Q6_9FIRM</name>
<reference evidence="2 3" key="1">
    <citation type="submission" date="2011-10" db="EMBL/GenBank/DDBJ databases">
        <title>The Genome Sequence of Lachnospiraceae bacterium ACC2.</title>
        <authorList>
            <consortium name="The Broad Institute Genome Sequencing Platform"/>
            <person name="Earl A."/>
            <person name="Ward D."/>
            <person name="Feldgarden M."/>
            <person name="Gevers D."/>
            <person name="Sizova M."/>
            <person name="Hazen A."/>
            <person name="Epstein S."/>
            <person name="Young S.K."/>
            <person name="Zeng Q."/>
            <person name="Gargeya S."/>
            <person name="Fitzgerald M."/>
            <person name="Haas B."/>
            <person name="Abouelleil A."/>
            <person name="Alvarado L."/>
            <person name="Arachchi H.M."/>
            <person name="Berlin A."/>
            <person name="Brown A."/>
            <person name="Chapman S.B."/>
            <person name="Chen Z."/>
            <person name="Dunbar C."/>
            <person name="Freedman E."/>
            <person name="Gearin G."/>
            <person name="Goldberg J."/>
            <person name="Griggs A."/>
            <person name="Gujja S."/>
            <person name="Heiman D."/>
            <person name="Howarth C."/>
            <person name="Larson L."/>
            <person name="Lui A."/>
            <person name="MacDonald P.J.P."/>
            <person name="Montmayeur A."/>
            <person name="Murphy C."/>
            <person name="Neiman D."/>
            <person name="Pearson M."/>
            <person name="Priest M."/>
            <person name="Roberts A."/>
            <person name="Saif S."/>
            <person name="Shea T."/>
            <person name="Shenoy N."/>
            <person name="Sisk P."/>
            <person name="Stolte C."/>
            <person name="Sykes S."/>
            <person name="Wortman J."/>
            <person name="Nusbaum C."/>
            <person name="Birren B."/>
        </authorList>
    </citation>
    <scope>NUCLEOTIDE SEQUENCE [LARGE SCALE GENOMIC DNA]</scope>
    <source>
        <strain evidence="2 3">ACC2</strain>
    </source>
</reference>
<keyword evidence="3" id="KW-1185">Reference proteome</keyword>
<dbReference type="AlphaFoldDB" id="A0AA36Y4Q6"/>
<dbReference type="RefSeq" id="WP_009533186.1">
    <property type="nucleotide sequence ID" value="NZ_JH590863.1"/>
</dbReference>
<dbReference type="GeneID" id="86941102"/>
<feature type="transmembrane region" description="Helical" evidence="1">
    <location>
        <begin position="62"/>
        <end position="78"/>
    </location>
</feature>
<gene>
    <name evidence="2" type="ORF">HMPREF9623_01354</name>
</gene>
<dbReference type="Proteomes" id="UP000018466">
    <property type="component" value="Unassembled WGS sequence"/>
</dbReference>
<sequence length="255" mass="29690">MKNELESSIREYYSEISPSPDEQRIEQTIRQARAIMRKVEYTEENASFLDFFLSQFSFIRKRVWLIQFVILLFCASLLTGKREAASTIGVMSTLTPLIFLTWTQELSRAFLYETAEVELSTRFTLRQAVISRITIIGLFDLLSVTLLGFLTAHRFGLEMPHIFMFLFVPFLFTAFGCLFILNYFSIRSNVYGCAGWCGLVMIVFFYLSNWEPKIYDTTLMLAWYTAFVLALMLTVLACHLLLKRCAQDFCFRHMA</sequence>
<feature type="transmembrane region" description="Helical" evidence="1">
    <location>
        <begin position="221"/>
        <end position="242"/>
    </location>
</feature>
<evidence type="ECO:0000313" key="2">
    <source>
        <dbReference type="EMBL" id="EHO16655.1"/>
    </source>
</evidence>
<protein>
    <submittedName>
        <fullName evidence="2">Uncharacterized protein</fullName>
    </submittedName>
</protein>